<name>A0A8J3W0R5_9ACTN</name>
<dbReference type="Pfam" id="PF22564">
    <property type="entry name" value="HAAS"/>
    <property type="match status" value="1"/>
</dbReference>
<keyword evidence="4" id="KW-1185">Reference proteome</keyword>
<feature type="transmembrane region" description="Helical" evidence="2">
    <location>
        <begin position="171"/>
        <end position="191"/>
    </location>
</feature>
<dbReference type="Proteomes" id="UP000610966">
    <property type="component" value="Unassembled WGS sequence"/>
</dbReference>
<evidence type="ECO:0008006" key="5">
    <source>
        <dbReference type="Google" id="ProtNLM"/>
    </source>
</evidence>
<sequence>MNSPMTPKAYADAVREALADLPAKDREALLEDLDDHLAEVAAEHGLPLEERLGSPEAYAAELRAAYGGRARDESPSIARRVGRRVTAKASGVHGRMLRLPPYRQAAAFAPELRPAWWVLRGYAIAIGVLAQFPTPGYLPDDLAEWVFTLAVIWASVWLGRSTRTAAAPTWGRLLLLGGNALAVFLVLIALADARRPSYVAIDSGPRPAGNVWVENTATFGDGDVYNIFPYAEDGTPLRNVRLYDQDGRPITTLDPEMYDQRLAIPCGGEPPIRNAYPLPLTPITEDDRGMPESADCVPSAEMPTPTPVPSPAATAEGAPSASPSPTPEPTPEPTAEPTPSPSPGKSRR</sequence>
<protein>
    <recommendedName>
        <fullName evidence="5">Proline-rich protein</fullName>
    </recommendedName>
</protein>
<evidence type="ECO:0000313" key="4">
    <source>
        <dbReference type="Proteomes" id="UP000610966"/>
    </source>
</evidence>
<keyword evidence="2" id="KW-0812">Transmembrane</keyword>
<dbReference type="AlphaFoldDB" id="A0A8J3W0R5"/>
<feature type="transmembrane region" description="Helical" evidence="2">
    <location>
        <begin position="142"/>
        <end position="159"/>
    </location>
</feature>
<gene>
    <name evidence="3" type="ORF">Mth01_41500</name>
</gene>
<feature type="compositionally biased region" description="Low complexity" evidence="1">
    <location>
        <begin position="311"/>
        <end position="321"/>
    </location>
</feature>
<keyword evidence="2" id="KW-1133">Transmembrane helix</keyword>
<dbReference type="RefSeq" id="WP_407695964.1">
    <property type="nucleotide sequence ID" value="NZ_BOOG01000041.1"/>
</dbReference>
<evidence type="ECO:0000313" key="3">
    <source>
        <dbReference type="EMBL" id="GIH71897.1"/>
    </source>
</evidence>
<keyword evidence="2" id="KW-0472">Membrane</keyword>
<proteinExistence type="predicted"/>
<feature type="compositionally biased region" description="Pro residues" evidence="1">
    <location>
        <begin position="322"/>
        <end position="342"/>
    </location>
</feature>
<dbReference type="EMBL" id="BOOG01000041">
    <property type="protein sequence ID" value="GIH71897.1"/>
    <property type="molecule type" value="Genomic_DNA"/>
</dbReference>
<evidence type="ECO:0000256" key="1">
    <source>
        <dbReference type="SAM" id="MobiDB-lite"/>
    </source>
</evidence>
<evidence type="ECO:0000256" key="2">
    <source>
        <dbReference type="SAM" id="Phobius"/>
    </source>
</evidence>
<feature type="transmembrane region" description="Helical" evidence="2">
    <location>
        <begin position="117"/>
        <end position="136"/>
    </location>
</feature>
<accession>A0A8J3W0R5</accession>
<reference evidence="3" key="1">
    <citation type="submission" date="2021-01" db="EMBL/GenBank/DDBJ databases">
        <title>Whole genome shotgun sequence of Sphaerimonospora thailandensis NBRC 107569.</title>
        <authorList>
            <person name="Komaki H."/>
            <person name="Tamura T."/>
        </authorList>
    </citation>
    <scope>NUCLEOTIDE SEQUENCE</scope>
    <source>
        <strain evidence="3">NBRC 107569</strain>
    </source>
</reference>
<comment type="caution">
    <text evidence="3">The sequence shown here is derived from an EMBL/GenBank/DDBJ whole genome shotgun (WGS) entry which is preliminary data.</text>
</comment>
<feature type="region of interest" description="Disordered" evidence="1">
    <location>
        <begin position="269"/>
        <end position="348"/>
    </location>
</feature>
<organism evidence="3 4">
    <name type="scientific">Sphaerimonospora thailandensis</name>
    <dbReference type="NCBI Taxonomy" id="795644"/>
    <lineage>
        <taxon>Bacteria</taxon>
        <taxon>Bacillati</taxon>
        <taxon>Actinomycetota</taxon>
        <taxon>Actinomycetes</taxon>
        <taxon>Streptosporangiales</taxon>
        <taxon>Streptosporangiaceae</taxon>
        <taxon>Sphaerimonospora</taxon>
    </lineage>
</organism>